<dbReference type="Gene3D" id="3.40.630.30">
    <property type="match status" value="1"/>
</dbReference>
<dbReference type="PIRSF" id="PIRSF018688">
    <property type="entry name" value="UCP018688"/>
    <property type="match status" value="1"/>
</dbReference>
<dbReference type="OrthoDB" id="9765580at2"/>
<dbReference type="EMBL" id="CP001348">
    <property type="protein sequence ID" value="ACL76613.1"/>
    <property type="molecule type" value="Genomic_DNA"/>
</dbReference>
<evidence type="ECO:0000259" key="1">
    <source>
        <dbReference type="Pfam" id="PF09924"/>
    </source>
</evidence>
<dbReference type="PANTHER" id="PTHR41373:SF1">
    <property type="entry name" value="PHOSPHATIDYLGLYCEROL LYSYLTRANSFERASE C-TERMINAL DOMAIN-CONTAINING PROTEIN"/>
    <property type="match status" value="1"/>
</dbReference>
<dbReference type="RefSeq" id="WP_015925705.1">
    <property type="nucleotide sequence ID" value="NC_011898.1"/>
</dbReference>
<keyword evidence="3" id="KW-1185">Reference proteome</keyword>
<feature type="domain" description="Phosphatidylglycerol lysyltransferase C-terminal" evidence="1">
    <location>
        <begin position="30"/>
        <end position="300"/>
    </location>
</feature>
<proteinExistence type="predicted"/>
<reference evidence="2 3" key="1">
    <citation type="submission" date="2009-01" db="EMBL/GenBank/DDBJ databases">
        <title>Complete sequence of Clostridium cellulolyticum H10.</title>
        <authorList>
            <consortium name="US DOE Joint Genome Institute"/>
            <person name="Lucas S."/>
            <person name="Copeland A."/>
            <person name="Lapidus A."/>
            <person name="Glavina del Rio T."/>
            <person name="Dalin E."/>
            <person name="Tice H."/>
            <person name="Bruce D."/>
            <person name="Goodwin L."/>
            <person name="Pitluck S."/>
            <person name="Chertkov O."/>
            <person name="Saunders E."/>
            <person name="Brettin T."/>
            <person name="Detter J.C."/>
            <person name="Han C."/>
            <person name="Larimer F."/>
            <person name="Land M."/>
            <person name="Hauser L."/>
            <person name="Kyrpides N."/>
            <person name="Ivanova N."/>
            <person name="Zhou J."/>
            <person name="Richardson P."/>
        </authorList>
    </citation>
    <scope>NUCLEOTIDE SEQUENCE [LARGE SCALE GENOMIC DNA]</scope>
    <source>
        <strain evidence="3">ATCC 35319 / DSM 5812 / JCM 6584 / H10</strain>
    </source>
</reference>
<gene>
    <name evidence="2" type="ordered locus">Ccel_2276</name>
</gene>
<evidence type="ECO:0000313" key="2">
    <source>
        <dbReference type="EMBL" id="ACL76613.1"/>
    </source>
</evidence>
<dbReference type="AlphaFoldDB" id="B8I4V9"/>
<dbReference type="STRING" id="394503.Ccel_2276"/>
<dbReference type="InterPro" id="IPR016181">
    <property type="entry name" value="Acyl_CoA_acyltransferase"/>
</dbReference>
<dbReference type="InterPro" id="IPR024320">
    <property type="entry name" value="LPG_synthase_C"/>
</dbReference>
<protein>
    <recommendedName>
        <fullName evidence="1">Phosphatidylglycerol lysyltransferase C-terminal domain-containing protein</fullName>
    </recommendedName>
</protein>
<evidence type="ECO:0000313" key="3">
    <source>
        <dbReference type="Proteomes" id="UP000001349"/>
    </source>
</evidence>
<organism evidence="2 3">
    <name type="scientific">Ruminiclostridium cellulolyticum (strain ATCC 35319 / DSM 5812 / JCM 6584 / H10)</name>
    <name type="common">Clostridium cellulolyticum</name>
    <dbReference type="NCBI Taxonomy" id="394503"/>
    <lineage>
        <taxon>Bacteria</taxon>
        <taxon>Bacillati</taxon>
        <taxon>Bacillota</taxon>
        <taxon>Clostridia</taxon>
        <taxon>Eubacteriales</taxon>
        <taxon>Oscillospiraceae</taxon>
        <taxon>Ruminiclostridium</taxon>
    </lineage>
</organism>
<dbReference type="PANTHER" id="PTHR41373">
    <property type="entry name" value="DUF2156 DOMAIN-CONTAINING PROTEIN"/>
    <property type="match status" value="1"/>
</dbReference>
<dbReference type="SUPFAM" id="SSF55729">
    <property type="entry name" value="Acyl-CoA N-acyltransferases (Nat)"/>
    <property type="match status" value="2"/>
</dbReference>
<dbReference type="HOGENOM" id="CLU_058411_0_0_9"/>
<dbReference type="Pfam" id="PF09924">
    <property type="entry name" value="LPG_synthase_C"/>
    <property type="match status" value="1"/>
</dbReference>
<dbReference type="KEGG" id="cce:Ccel_2276"/>
<sequence length="303" mass="35626">MLQTTLIDKEISINDKGCFDKYFETSHVLASEMSFTNLFMWKDHYKIRFGIINDFLCIMSVRDISNPFCFFPVGDYNRREELKKTIETLKEYFTSEGWKLVFSRVTKQQLKIFDDIKIEYNATEDRNNADYVYTVKSLSTLAGKKLDGKRNHINKFKKLYTYEYEEISPSNIKDCKNIVEKWYRQRVQSSDETLLHEKIANLGLLENYGILGLKGGLIRVYGEAQAFTVGEQLNQNTVVIHLEKANAEIRGIYTIINQMFINNQWLHMEYVNREQDLGVEGLRKAKLSYNPDHLIYKYTIEVC</sequence>
<dbReference type="InterPro" id="IPR016732">
    <property type="entry name" value="UCP018688"/>
</dbReference>
<dbReference type="Proteomes" id="UP000001349">
    <property type="component" value="Chromosome"/>
</dbReference>
<accession>B8I4V9</accession>
<dbReference type="eggNOG" id="COG4866">
    <property type="taxonomic scope" value="Bacteria"/>
</dbReference>
<name>B8I4V9_RUMCH</name>